<protein>
    <submittedName>
        <fullName evidence="2">Uncharacterized protein</fullName>
    </submittedName>
</protein>
<keyword evidence="2" id="KW-0496">Mitochondrion</keyword>
<keyword evidence="1" id="KW-0812">Transmembrane</keyword>
<gene>
    <name evidence="2" type="primary">orf251</name>
</gene>
<name>A0A288QPV8_STELY</name>
<reference evidence="2" key="1">
    <citation type="journal article" date="2017" name="PLoS ONE">
        <title>The mitochondrial genome of the plant-pathogenic fungus Stemphylium lycopersici uncovers a dynamic structure due to repetitive and mobile elements.</title>
        <authorList>
            <person name="Franco M.E.E."/>
            <person name="Lopez S.M.Y."/>
            <person name="Medina R."/>
            <person name="Lucentini C.G."/>
            <person name="Troncozo M.I."/>
            <person name="Pastorino G.N."/>
            <person name="Saparrat M.C.N."/>
            <person name="Balatti P.A."/>
        </authorList>
    </citation>
    <scope>NUCLEOTIDE SEQUENCE</scope>
    <source>
        <strain evidence="2">CIDEFI-216</strain>
    </source>
</reference>
<dbReference type="AlphaFoldDB" id="A0A288QPV8"/>
<evidence type="ECO:0000256" key="1">
    <source>
        <dbReference type="SAM" id="Phobius"/>
    </source>
</evidence>
<dbReference type="GeneID" id="34724878"/>
<organism evidence="2">
    <name type="scientific">Stemphylium lycopersici</name>
    <name type="common">Tomato gray leaf spot disease fungus</name>
    <name type="synonym">Thyrospora lycopersici</name>
    <dbReference type="NCBI Taxonomy" id="183478"/>
    <lineage>
        <taxon>Eukaryota</taxon>
        <taxon>Fungi</taxon>
        <taxon>Dikarya</taxon>
        <taxon>Ascomycota</taxon>
        <taxon>Pezizomycotina</taxon>
        <taxon>Dothideomycetes</taxon>
        <taxon>Pleosporomycetidae</taxon>
        <taxon>Pleosporales</taxon>
        <taxon>Pleosporineae</taxon>
        <taxon>Pleosporaceae</taxon>
        <taxon>Stemphylium</taxon>
    </lineage>
</organism>
<dbReference type="RefSeq" id="YP_009433986.1">
    <property type="nucleotide sequence ID" value="NC_036039.1"/>
</dbReference>
<dbReference type="EMBL" id="KX453765">
    <property type="protein sequence ID" value="AOS52858.1"/>
    <property type="molecule type" value="Genomic_DNA"/>
</dbReference>
<feature type="transmembrane region" description="Helical" evidence="1">
    <location>
        <begin position="17"/>
        <end position="41"/>
    </location>
</feature>
<sequence>MTKLKIMITTLATRINLAFGFISWLALFIWNGMITCIKYLVYDRRHYGMRSDGSKYEGGIKIDRLRSKIHTRNFSYTSIKQLLINSNYENIVFDNGKSTLMLEALDSVEEINDSYGDFVEDDGAFFNKLSKVLSKLDSGKYKFDFYFYIESYSLTNVFKFDSNNKYLLKEENGKTGYLKYISFRIKLDSNRERKLLFIASELSEAICWDNKWASFNLRLDKETILVVNKINDTQASNDSGIKKTNEITTKK</sequence>
<evidence type="ECO:0000313" key="2">
    <source>
        <dbReference type="EMBL" id="AOS52858.1"/>
    </source>
</evidence>
<proteinExistence type="predicted"/>
<keyword evidence="1" id="KW-0472">Membrane</keyword>
<geneLocation type="mitochondrion" evidence="2"/>
<keyword evidence="1" id="KW-1133">Transmembrane helix</keyword>
<accession>A0A288QPV8</accession>